<evidence type="ECO:0000256" key="6">
    <source>
        <dbReference type="ARBA" id="ARBA00023136"/>
    </source>
</evidence>
<dbReference type="InterPro" id="IPR035906">
    <property type="entry name" value="MetI-like_sf"/>
</dbReference>
<feature type="domain" description="ABC transmembrane type-1" evidence="8">
    <location>
        <begin position="95"/>
        <end position="304"/>
    </location>
</feature>
<dbReference type="SUPFAM" id="SSF161098">
    <property type="entry name" value="MetI-like"/>
    <property type="match status" value="1"/>
</dbReference>
<dbReference type="Pfam" id="PF00528">
    <property type="entry name" value="BPD_transp_1"/>
    <property type="match status" value="1"/>
</dbReference>
<dbReference type="Proteomes" id="UP000239477">
    <property type="component" value="Chromosome"/>
</dbReference>
<reference evidence="9 10" key="1">
    <citation type="submission" date="2017-09" db="EMBL/GenBank/DDBJ databases">
        <title>Genomic, metabolic, and phenotypic characteristics of bacterial isolates from the natural microbiome of the model nematode Caenorhabditis elegans.</title>
        <authorList>
            <person name="Zimmermann J."/>
            <person name="Obeng N."/>
            <person name="Yang W."/>
            <person name="Obeng O."/>
            <person name="Kissoyan K."/>
            <person name="Pees B."/>
            <person name="Dirksen P."/>
            <person name="Hoppner M."/>
            <person name="Franke A."/>
            <person name="Rosenstiel P."/>
            <person name="Leippe M."/>
            <person name="Dierking K."/>
            <person name="Kaleta C."/>
            <person name="Schulenburg H."/>
        </authorList>
    </citation>
    <scope>NUCLEOTIDE SEQUENCE [LARGE SCALE GENOMIC DNA]</scope>
    <source>
        <strain evidence="9 10">MYb73</strain>
    </source>
</reference>
<sequence length="313" mass="33439">MISYILRRVLATVPVVLTVAVLVFCLLRLTPGDPALILAGDAATETQLAQIREHMGLDRSLATQFMLWGGQVLQGDLGTSLHSGTPVTTMIGSRVGPSLALALSTILLSTLIAVPLGVFSAWRRGTRADRAVMAFSVLGFSVPIFVTGYALILLFAMKLGWLPVQGYKSPSAGLVAFGMHLLLPTIALSTGFVALIARIARSSVLEVMGEDFIRTARAKGITERAVMMAHALRNAAVPIITVIGVSIALLISGVVVTESVFNLPGLGRLVVESVLARDYPLIQGLILLFSLVYIGVNLTIDVLYSVFDPRIRY</sequence>
<dbReference type="CDD" id="cd06261">
    <property type="entry name" value="TM_PBP2"/>
    <property type="match status" value="1"/>
</dbReference>
<feature type="transmembrane region" description="Helical" evidence="7">
    <location>
        <begin position="131"/>
        <end position="157"/>
    </location>
</feature>
<keyword evidence="4 7" id="KW-0812">Transmembrane</keyword>
<organism evidence="9 10">
    <name type="scientific">Achromobacter spanius</name>
    <dbReference type="NCBI Taxonomy" id="217203"/>
    <lineage>
        <taxon>Bacteria</taxon>
        <taxon>Pseudomonadati</taxon>
        <taxon>Pseudomonadota</taxon>
        <taxon>Betaproteobacteria</taxon>
        <taxon>Burkholderiales</taxon>
        <taxon>Alcaligenaceae</taxon>
        <taxon>Achromobacter</taxon>
    </lineage>
</organism>
<feature type="transmembrane region" description="Helical" evidence="7">
    <location>
        <begin position="281"/>
        <end position="307"/>
    </location>
</feature>
<dbReference type="PANTHER" id="PTHR43163:SF3">
    <property type="entry name" value="PEPTIDE ABC TRANSPORTER PERMEASE PROTEIN"/>
    <property type="match status" value="1"/>
</dbReference>
<dbReference type="PANTHER" id="PTHR43163">
    <property type="entry name" value="DIPEPTIDE TRANSPORT SYSTEM PERMEASE PROTEIN DPPB-RELATED"/>
    <property type="match status" value="1"/>
</dbReference>
<dbReference type="OrthoDB" id="9803623at2"/>
<feature type="transmembrane region" description="Helical" evidence="7">
    <location>
        <begin position="9"/>
        <end position="29"/>
    </location>
</feature>
<dbReference type="PROSITE" id="PS50928">
    <property type="entry name" value="ABC_TM1"/>
    <property type="match status" value="1"/>
</dbReference>
<evidence type="ECO:0000256" key="5">
    <source>
        <dbReference type="ARBA" id="ARBA00022989"/>
    </source>
</evidence>
<keyword evidence="2 7" id="KW-0813">Transport</keyword>
<evidence type="ECO:0000256" key="3">
    <source>
        <dbReference type="ARBA" id="ARBA00022475"/>
    </source>
</evidence>
<feature type="transmembrane region" description="Helical" evidence="7">
    <location>
        <begin position="99"/>
        <end position="119"/>
    </location>
</feature>
<accession>A0A2S0IDL1</accession>
<evidence type="ECO:0000256" key="2">
    <source>
        <dbReference type="ARBA" id="ARBA00022448"/>
    </source>
</evidence>
<keyword evidence="6 7" id="KW-0472">Membrane</keyword>
<evidence type="ECO:0000256" key="1">
    <source>
        <dbReference type="ARBA" id="ARBA00004651"/>
    </source>
</evidence>
<feature type="transmembrane region" description="Helical" evidence="7">
    <location>
        <begin position="235"/>
        <end position="261"/>
    </location>
</feature>
<feature type="transmembrane region" description="Helical" evidence="7">
    <location>
        <begin position="177"/>
        <end position="197"/>
    </location>
</feature>
<evidence type="ECO:0000256" key="4">
    <source>
        <dbReference type="ARBA" id="ARBA00022692"/>
    </source>
</evidence>
<gene>
    <name evidence="9" type="ORF">CLM73_25230</name>
</gene>
<keyword evidence="10" id="KW-1185">Reference proteome</keyword>
<keyword evidence="5 7" id="KW-1133">Transmembrane helix</keyword>
<dbReference type="EMBL" id="CP023270">
    <property type="protein sequence ID" value="AVJ30133.1"/>
    <property type="molecule type" value="Genomic_DNA"/>
</dbReference>
<comment type="similarity">
    <text evidence="7">Belongs to the binding-protein-dependent transport system permease family.</text>
</comment>
<dbReference type="RefSeq" id="WP_105240760.1">
    <property type="nucleotide sequence ID" value="NZ_CP023270.1"/>
</dbReference>
<dbReference type="Gene3D" id="1.10.3720.10">
    <property type="entry name" value="MetI-like"/>
    <property type="match status" value="1"/>
</dbReference>
<name>A0A2S0IDL1_9BURK</name>
<comment type="subcellular location">
    <subcellularLocation>
        <location evidence="1 7">Cell membrane</location>
        <topology evidence="1 7">Multi-pass membrane protein</topology>
    </subcellularLocation>
</comment>
<evidence type="ECO:0000313" key="9">
    <source>
        <dbReference type="EMBL" id="AVJ30133.1"/>
    </source>
</evidence>
<keyword evidence="3" id="KW-1003">Cell membrane</keyword>
<dbReference type="InterPro" id="IPR000515">
    <property type="entry name" value="MetI-like"/>
</dbReference>
<dbReference type="GO" id="GO:0055085">
    <property type="term" value="P:transmembrane transport"/>
    <property type="evidence" value="ECO:0007669"/>
    <property type="project" value="InterPro"/>
</dbReference>
<evidence type="ECO:0000313" key="10">
    <source>
        <dbReference type="Proteomes" id="UP000239477"/>
    </source>
</evidence>
<dbReference type="AlphaFoldDB" id="A0A2S0IDL1"/>
<evidence type="ECO:0000256" key="7">
    <source>
        <dbReference type="RuleBase" id="RU363032"/>
    </source>
</evidence>
<protein>
    <submittedName>
        <fullName evidence="9">Peptide ABC transporter</fullName>
    </submittedName>
</protein>
<dbReference type="GO" id="GO:0005886">
    <property type="term" value="C:plasma membrane"/>
    <property type="evidence" value="ECO:0007669"/>
    <property type="project" value="UniProtKB-SubCell"/>
</dbReference>
<dbReference type="Pfam" id="PF19300">
    <property type="entry name" value="BPD_transp_1_N"/>
    <property type="match status" value="1"/>
</dbReference>
<proteinExistence type="inferred from homology"/>
<evidence type="ECO:0000259" key="8">
    <source>
        <dbReference type="PROSITE" id="PS50928"/>
    </source>
</evidence>
<dbReference type="InterPro" id="IPR045621">
    <property type="entry name" value="BPD_transp_1_N"/>
</dbReference>